<accession>S5TUU4</accession>
<evidence type="ECO:0000313" key="1">
    <source>
        <dbReference type="EMBL" id="AGS49731.1"/>
    </source>
</evidence>
<name>S5TUU4_9BACT</name>
<dbReference type="EMBL" id="KF264553">
    <property type="protein sequence ID" value="AGS49731.1"/>
    <property type="molecule type" value="Genomic_DNA"/>
</dbReference>
<organism evidence="1">
    <name type="scientific">uncultured bacterium esnapd14</name>
    <dbReference type="NCBI Taxonomy" id="1366594"/>
    <lineage>
        <taxon>Bacteria</taxon>
        <taxon>environmental samples</taxon>
    </lineage>
</organism>
<protein>
    <submittedName>
        <fullName evidence="1">Uncharacterized protein</fullName>
    </submittedName>
</protein>
<dbReference type="AlphaFoldDB" id="S5TUU4"/>
<proteinExistence type="predicted"/>
<sequence>MLTDDDQLWQLLRSLDDPHHLEFPANYHHRRERARFEQLAQRLDTDFGCQCDVDRHVQDASLHGRIDIPASATATGHPLVVLVSNFGGLAVLAVDNPGVWTDAEATELLHTTDRDRVSAALGALGYTLIPEEPLWQTYDGTWEPAVFSPSAGTWWNRYFDYL</sequence>
<reference evidence="1" key="1">
    <citation type="journal article" date="2013" name="Proc. Natl. Acad. Sci. U.S.A.">
        <title>Mapping gene clusters within arrayed metagenomic libraries to expand the structural diversity of biomedically relevant natural products.</title>
        <authorList>
            <person name="Owen J.G."/>
            <person name="Reddy B.V."/>
            <person name="Ternei M.A."/>
            <person name="Charlop-Powers Z."/>
            <person name="Calle P.Y."/>
            <person name="Kim J.H."/>
            <person name="Brady S.F."/>
        </authorList>
    </citation>
    <scope>NUCLEOTIDE SEQUENCE</scope>
</reference>